<accession>A0A934RXE1</accession>
<protein>
    <submittedName>
        <fullName evidence="1">Uncharacterized protein</fullName>
    </submittedName>
</protein>
<proteinExistence type="predicted"/>
<dbReference type="Proteomes" id="UP000617628">
    <property type="component" value="Unassembled WGS sequence"/>
</dbReference>
<evidence type="ECO:0000313" key="2">
    <source>
        <dbReference type="Proteomes" id="UP000617628"/>
    </source>
</evidence>
<dbReference type="EMBL" id="JAENIL010000001">
    <property type="protein sequence ID" value="MBK1875328.1"/>
    <property type="molecule type" value="Genomic_DNA"/>
</dbReference>
<gene>
    <name evidence="1" type="ORF">JIN87_00540</name>
</gene>
<reference evidence="1" key="1">
    <citation type="submission" date="2021-01" db="EMBL/GenBank/DDBJ databases">
        <title>Modified the classification status of verrucomicrobia.</title>
        <authorList>
            <person name="Feng X."/>
        </authorList>
    </citation>
    <scope>NUCLEOTIDE SEQUENCE</scope>
    <source>
        <strain evidence="1">KCTC 13126</strain>
    </source>
</reference>
<dbReference type="RefSeq" id="WP_200353543.1">
    <property type="nucleotide sequence ID" value="NZ_JAENIL010000001.1"/>
</dbReference>
<name>A0A934RXE1_9BACT</name>
<dbReference type="AlphaFoldDB" id="A0A934RXE1"/>
<sequence length="384" mass="43393">MLPLATVNSPTRLRKILAGALIQYLALTTAVSAKPAKKDHIIHVRHPGDDGSGPETQTLVQRFTKNKKAKDYYLDAESVFCADGECSIVNVRIFWDSLGYYDRFELEPGVELEKAEGAPFTAEDYQRLHEILGERDSVLKDVKREDIKNHEAELIEDPHATSGATPEMFEGAAVEGAAWTSYTLWHWANGELSKRARALTTSLSDRDDLHAYLKSGDVRAKSFALEEMRTRNINDTHSMEIAVTALLHTPRETSKLALRYFDSAPSSDRNKAYASLFESGSTEQRVLILNSLLDSESLPSPSLLKSFTRHLLDLKNYQEVDLLLRLLQREEPPSTQAIDKVAQLLNTDNFIFARRAFWFLSDVKIPSEYLPRVDAFAQRHQSRL</sequence>
<keyword evidence="2" id="KW-1185">Reference proteome</keyword>
<organism evidence="1 2">
    <name type="scientific">Pelagicoccus mobilis</name>
    <dbReference type="NCBI Taxonomy" id="415221"/>
    <lineage>
        <taxon>Bacteria</taxon>
        <taxon>Pseudomonadati</taxon>
        <taxon>Verrucomicrobiota</taxon>
        <taxon>Opitutia</taxon>
        <taxon>Puniceicoccales</taxon>
        <taxon>Pelagicoccaceae</taxon>
        <taxon>Pelagicoccus</taxon>
    </lineage>
</organism>
<evidence type="ECO:0000313" key="1">
    <source>
        <dbReference type="EMBL" id="MBK1875328.1"/>
    </source>
</evidence>
<comment type="caution">
    <text evidence="1">The sequence shown here is derived from an EMBL/GenBank/DDBJ whole genome shotgun (WGS) entry which is preliminary data.</text>
</comment>